<organism evidence="1 2">
    <name type="scientific">Artomyces pyxidatus</name>
    <dbReference type="NCBI Taxonomy" id="48021"/>
    <lineage>
        <taxon>Eukaryota</taxon>
        <taxon>Fungi</taxon>
        <taxon>Dikarya</taxon>
        <taxon>Basidiomycota</taxon>
        <taxon>Agaricomycotina</taxon>
        <taxon>Agaricomycetes</taxon>
        <taxon>Russulales</taxon>
        <taxon>Auriscalpiaceae</taxon>
        <taxon>Artomyces</taxon>
    </lineage>
</organism>
<evidence type="ECO:0000313" key="1">
    <source>
        <dbReference type="EMBL" id="KAI0067248.1"/>
    </source>
</evidence>
<evidence type="ECO:0000313" key="2">
    <source>
        <dbReference type="Proteomes" id="UP000814140"/>
    </source>
</evidence>
<reference evidence="1" key="1">
    <citation type="submission" date="2021-03" db="EMBL/GenBank/DDBJ databases">
        <authorList>
            <consortium name="DOE Joint Genome Institute"/>
            <person name="Ahrendt S."/>
            <person name="Looney B.P."/>
            <person name="Miyauchi S."/>
            <person name="Morin E."/>
            <person name="Drula E."/>
            <person name="Courty P.E."/>
            <person name="Chicoki N."/>
            <person name="Fauchery L."/>
            <person name="Kohler A."/>
            <person name="Kuo A."/>
            <person name="Labutti K."/>
            <person name="Pangilinan J."/>
            <person name="Lipzen A."/>
            <person name="Riley R."/>
            <person name="Andreopoulos W."/>
            <person name="He G."/>
            <person name="Johnson J."/>
            <person name="Barry K.W."/>
            <person name="Grigoriev I.V."/>
            <person name="Nagy L."/>
            <person name="Hibbett D."/>
            <person name="Henrissat B."/>
            <person name="Matheny P.B."/>
            <person name="Labbe J."/>
            <person name="Martin F."/>
        </authorList>
    </citation>
    <scope>NUCLEOTIDE SEQUENCE</scope>
    <source>
        <strain evidence="1">HHB10654</strain>
    </source>
</reference>
<proteinExistence type="predicted"/>
<name>A0ACB8TFN2_9AGAM</name>
<sequence>MPSSSDIIPAAVIGLFSSASLRLGRQHPRLARVSAALVVLAVGIRILASRRRDAGETHGIVKDPSQVATKVASVNSSFEDIIHEYDVVVIGGGTAGSVLASRLSEDPSIRVLLLETGDSAAKVMGSRIPGAYNLLFGSEKAYNFYTTSQPNAGGTTKYWPRAKMLGGCSSMNAQIFHYGAPSDYDEWASIAGEGAESWAYKDFHKYFTKFEKFVPSPIHPGVNPLLHGLSGPVEVGFFGYHSDITQRFIEACEQTGIKRSPDLNTPQGTLGVAKLMTYIDSRGRRVSTESAYLTPDVLARPNLSIAVEATVTRILFAMPADGAGPRAVGVEFSSANDRGDRFRVKAKREVVLSAGAVHSPQILMLSGLGPASHLQSHSIPLVSDLPGVGAHLMDHPVVDVALADKSKGSLNYLQKPANFADHLNAVVALLQYTLTGKGPLTSNVAEAAAFLRSTDPTLFSPSDNEPEDTTSGPGAPDLEFFVTPFGYIEHGMGRLPTGDSFGLHMTLLRPTSLGSITLNSADPFDDPILDPNYLSTEHDKSVLLRGMEILTRVAQTSPLSDVLDDANTDSSFGHGLPSASPADMLEYVQSHLQTLYHPACTARMAAREDAGVVDARLRVYGVRGLRVADASVFPTILAGHTAAPTIAIAEKAADMIKEDLKA</sequence>
<reference evidence="1" key="2">
    <citation type="journal article" date="2022" name="New Phytol.">
        <title>Evolutionary transition to the ectomycorrhizal habit in the genomes of a hyperdiverse lineage of mushroom-forming fungi.</title>
        <authorList>
            <person name="Looney B."/>
            <person name="Miyauchi S."/>
            <person name="Morin E."/>
            <person name="Drula E."/>
            <person name="Courty P.E."/>
            <person name="Kohler A."/>
            <person name="Kuo A."/>
            <person name="LaButti K."/>
            <person name="Pangilinan J."/>
            <person name="Lipzen A."/>
            <person name="Riley R."/>
            <person name="Andreopoulos W."/>
            <person name="He G."/>
            <person name="Johnson J."/>
            <person name="Nolan M."/>
            <person name="Tritt A."/>
            <person name="Barry K.W."/>
            <person name="Grigoriev I.V."/>
            <person name="Nagy L.G."/>
            <person name="Hibbett D."/>
            <person name="Henrissat B."/>
            <person name="Matheny P.B."/>
            <person name="Labbe J."/>
            <person name="Martin F.M."/>
        </authorList>
    </citation>
    <scope>NUCLEOTIDE SEQUENCE</scope>
    <source>
        <strain evidence="1">HHB10654</strain>
    </source>
</reference>
<protein>
    <submittedName>
        <fullName evidence="1">Alcohol oxidase</fullName>
    </submittedName>
</protein>
<comment type="caution">
    <text evidence="1">The sequence shown here is derived from an EMBL/GenBank/DDBJ whole genome shotgun (WGS) entry which is preliminary data.</text>
</comment>
<gene>
    <name evidence="1" type="ORF">BV25DRAFT_1819558</name>
</gene>
<dbReference type="Proteomes" id="UP000814140">
    <property type="component" value="Unassembled WGS sequence"/>
</dbReference>
<accession>A0ACB8TFN2</accession>
<keyword evidence="2" id="KW-1185">Reference proteome</keyword>
<dbReference type="EMBL" id="MU277190">
    <property type="protein sequence ID" value="KAI0067248.1"/>
    <property type="molecule type" value="Genomic_DNA"/>
</dbReference>